<evidence type="ECO:0000313" key="3">
    <source>
        <dbReference type="EMBL" id="CAD8061626.1"/>
    </source>
</evidence>
<evidence type="ECO:0000313" key="4">
    <source>
        <dbReference type="Proteomes" id="UP000688137"/>
    </source>
</evidence>
<name>A0A8S1L9T9_PARPR</name>
<dbReference type="EMBL" id="CAJJDM010000031">
    <property type="protein sequence ID" value="CAD8061626.1"/>
    <property type="molecule type" value="Genomic_DNA"/>
</dbReference>
<dbReference type="PANTHER" id="PTHR11319:SF35">
    <property type="entry name" value="OUTER MEMBRANE PROTEIN PMPC-RELATED"/>
    <property type="match status" value="1"/>
</dbReference>
<feature type="transmembrane region" description="Helical" evidence="2">
    <location>
        <begin position="2809"/>
        <end position="2827"/>
    </location>
</feature>
<dbReference type="PANTHER" id="PTHR11319">
    <property type="entry name" value="G PROTEIN-COUPLED RECEPTOR-RELATED"/>
    <property type="match status" value="1"/>
</dbReference>
<feature type="region of interest" description="Disordered" evidence="1">
    <location>
        <begin position="2970"/>
        <end position="2989"/>
    </location>
</feature>
<dbReference type="OMA" id="ECIEDYN"/>
<organism evidence="3 4">
    <name type="scientific">Paramecium primaurelia</name>
    <dbReference type="NCBI Taxonomy" id="5886"/>
    <lineage>
        <taxon>Eukaryota</taxon>
        <taxon>Sar</taxon>
        <taxon>Alveolata</taxon>
        <taxon>Ciliophora</taxon>
        <taxon>Intramacronucleata</taxon>
        <taxon>Oligohymenophorea</taxon>
        <taxon>Peniculida</taxon>
        <taxon>Parameciidae</taxon>
        <taxon>Paramecium</taxon>
    </lineage>
</organism>
<dbReference type="CDD" id="cd00064">
    <property type="entry name" value="FU"/>
    <property type="match status" value="2"/>
</dbReference>
<keyword evidence="2" id="KW-0472">Membrane</keyword>
<reference evidence="3" key="1">
    <citation type="submission" date="2021-01" db="EMBL/GenBank/DDBJ databases">
        <authorList>
            <consortium name="Genoscope - CEA"/>
            <person name="William W."/>
        </authorList>
    </citation>
    <scope>NUCLEOTIDE SEQUENCE</scope>
</reference>
<feature type="transmembrane region" description="Helical" evidence="2">
    <location>
        <begin position="2645"/>
        <end position="2664"/>
    </location>
</feature>
<comment type="caution">
    <text evidence="3">The sequence shown here is derived from an EMBL/GenBank/DDBJ whole genome shotgun (WGS) entry which is preliminary data.</text>
</comment>
<evidence type="ECO:0000256" key="1">
    <source>
        <dbReference type="SAM" id="MobiDB-lite"/>
    </source>
</evidence>
<dbReference type="SMART" id="SM00261">
    <property type="entry name" value="FU"/>
    <property type="match status" value="3"/>
</dbReference>
<feature type="transmembrane region" description="Helical" evidence="2">
    <location>
        <begin position="2762"/>
        <end position="2788"/>
    </location>
</feature>
<evidence type="ECO:0000256" key="2">
    <source>
        <dbReference type="SAM" id="Phobius"/>
    </source>
</evidence>
<accession>A0A8S1L9T9</accession>
<feature type="transmembrane region" description="Helical" evidence="2">
    <location>
        <begin position="2833"/>
        <end position="2857"/>
    </location>
</feature>
<keyword evidence="2" id="KW-0812">Transmembrane</keyword>
<keyword evidence="2" id="KW-1133">Transmembrane helix</keyword>
<feature type="transmembrane region" description="Helical" evidence="2">
    <location>
        <begin position="2618"/>
        <end position="2638"/>
    </location>
</feature>
<gene>
    <name evidence="3" type="ORF">PPRIM_AZ9-3.1.T0320049</name>
</gene>
<feature type="compositionally biased region" description="Basic and acidic residues" evidence="1">
    <location>
        <begin position="2973"/>
        <end position="2989"/>
    </location>
</feature>
<dbReference type="Proteomes" id="UP000688137">
    <property type="component" value="Unassembled WGS sequence"/>
</dbReference>
<keyword evidence="4" id="KW-1185">Reference proteome</keyword>
<proteinExistence type="predicted"/>
<protein>
    <submittedName>
        <fullName evidence="3">Uncharacterized protein</fullName>
    </submittedName>
</protein>
<sequence>MNQSHLIDQKNIDIEKGRLLYLQKQMSINNKKEYNITIYQKFSFSTYYWRYNPYHVLEISYVQDSETEFQSITLELKNQDLDGIWHLTLIEYNPKESKLLFKSAGIIDKIKSITLKSGLINYIIGGYGKDSYTKQSYKPFQGLLSKLIIYNKHKEINLYDQIINDCQIPKQILKMKQISLVDGVSKFDGTQYIYKEAQLIDQHYVIRGWIKIDLSKIFLSGQMQILRMTINKQYQMGNGNNGDKTFFLLYNINLNNQDFNSILVQTYHYYYPYKSEYLSSFLNSDKYTFKSNTLLSQMQQWHYFTFEQGRSLNSERTQYKLWFNLQSEPITHNFQFDQARNQFSNTLIYFYIGGDKFTPSPYFQGQIAYLEFLTGFIEDFNIQNFKQCHYSCQQCDGPQSNECTSCSIISKRLFLSETKECKCQINYLDITNNEICSNQFLAFPDITIQQISNNQNNMYCNFGYFLIENNNNRICKQCPFYKQNQYFCLDCYINPMTWYLHPVCKMDMISNEIIEDQVYQQISRDLIDYDVFIINQIDELELQIGVQDFLKNQQNNYNITTIHLGHQVYLQCKSNFILVNNKCIKCPDNCQQCNDESDCLKCYNEFYLSNNQCIICPSICDECYQDQYSQDVICKKCKSPYHYIDKTCKQCGQFCQECIEDYNSENEQYFLRCLKCLDDSQYFISNDAQNCEINQIDNCKYALKLRIKYNGKTTFTTLDQYFQPSYDSITIKCARCEDGYQYDYDYNICEIDIDYGNQCLYRVSWYNTYCIIGKETIYELTYGCQSDIAFCTNCLYNEFKEKKECYQCEQGYYASRIFGNCQICPLELYCKTCYQQDKISQDNWKQQVRSFYYAAIQYYDMSHDFTEFGQSSDINDFELVCLECVQGFELYNKQCIPQCPTLCLECVKKNGQNVCIKCPLEVNQRIISIYNNQCIQCPPNCKLCRKRTQAEILLINPLFQNANYSDYSNQCLAFDSDSNYYYNSYFGLVFQSIDTNIKQENQIVLELNLICSDIVYHNLILGLNDEQINLFNQTHIFIEDLQYFTQFNKESFYKMANDLQVTSLLIKIISNIEQECLFQGDFSISQTFSKSIFTLIQVNLSIISIKNTKFMIDKSIQFNNFSDILISDIDIQFKSKKDSLNLLMFSSILNNFQVQFYNIRFSQQNNNSVQFIFQKVSYIYFQNLTFNEFILKQQNQTTPLILINFDKNVKNFIKINLLLFLNCHIYDTDVLTLNDDNLISEFNNIHLTGIFSNCTFIKTITSTISTITISNFSFQGELYNSNGFLQLSDFSDIFLQQLSITHSLIQQTNLIILNNNSRIQEFNCSKNIMLNQSKILINVENINTKYFSLQIYFIVFVQNQYDQLCNFLKIRHFDYIHSQITINNIQIIENTIYLNEILNDTIKYEIALINLDVQDVNIIQIFLLRGYGISELRIINSQYLLIKNMEVQLSDKYIIKGIHKYLDCWIDYVQKDFYTIFLIIYNAIQTIIESMIMNYLVVINEPLIYYESISTSILERNETINIYNSKIHDNIQISIGKYVNSPILQIYSQQNINIKIEQINFLRNILQSYEQEDSYISSSLINIDCQKSNVYLHMVIFESNTLINSVSSLLFIISESVKFDQVIFNKSCQFDYNLIKPYIQWGYNLESKIYLEDIQLSFQQKCLVGNAIIQSSKILINNSIFNHSFGQLSGSLQFKLQSSGSLIIDQCTFQNIYMASSKQYDSVQQGGTIFIESESYISVQIINSIFSAINSYVSAGILYLNDNQNQLKLKLGNLTITNCYSFKGDILYRYISSYNLTNQNFRLQNLTIEDTYQGFLDYQNFANYYYYAFKQLRNYLLSDRTKIYLISGNIYMDNIKVQQIYYESFIIGTNLFKFSLSNSIIQEGILPINGLISLYNQGYENECLIRQVLIQNLTSNLDSILFSETLQIETTKFVEQQQVCLSKFNNDYAPVFLQSFYSPDLYYNRTLSLFNELNLYYQKQSIMAIIMLTNITNLVQYKFIELQIQDINCQACSLSLLYLHQIEERDMANKIGFLKLENNLCGSLSCLIITDRIISISDININKRLLFNEKENEKLVQQTKYDIELIDFNCQNNQAVYGTCLFIKDQNILIKNSLLRNNYAKMAGGAIYFQGQNKLLTLLSSKVSQNQALFGGGIFTQNSSLSNYSKMGSIINNNKGIKYGNEQSTNPTHISITLNNYGSIFFTNIKMNNSYTLIEEVLVQNRFLYKNKYINLIYLPSGQKISEYKQFNITSRNYQSKNLTFRIVLMNEFREIYYNLSNTKCILKSRIYNLNLSEEQQEQFSNNFTNKNEILFNSETNDYNLDDLIILFNTNQIDELILQLEIRCEKIIIPNYNQKFPFQILNYHNNYSLQINVKTYPCQYGEIYNNGVCEVCDSFNNFYQLKLNQQKCNLIDEISIKEVTPTQLNIYQGYWRPYFDTNQVEYCYNLPESCLGGWKEGDDSCIIGHIGALCEQCDIQDLRGDGRYSISGPYQCGTCTDQQLNLFSIIGISIWTLLTILIAAKNTVTIVINKLLIVKLKKAGLILIPQPLNEGLLGKILTNYLQIIMTLTTFRLSFPNELNYAINSTGNPIKTMAYSLDCFLIYVNQIIELHYLRMLWQILMPIIYILLFLSGYGLCIVLKKCKYHSTVLSTTLINMYIILQPSLIEGFIKLMSYRTISGFEWISINVAYRFDTEKHFNWMMYFCFPFLTIIAIIIPLIFFLFLFFNRNNLDSNENRMNWGFLYNEYKKSGYFWEIIKLIEKEIIIIILAFYETSIIIKAILIYIIIYIYQQLTIKYKPYESNVLNELDHIMTQVCGFSIVLGIGIYVSKQNYEIVYPLYIILICINLYFMFLMIKTLLKAYLIEMGKDIVMICQKLKKYIKFSWFQNCRFFENKEEKKKRIKIKFNNVKKSILTISRTIQQGKKETELSIIEDKNHYENIQEQIQKEINSVIQKQQISSLSRDLEMTLASHKGGKPDMKLFSKVFPEKSQ</sequence>
<dbReference type="InterPro" id="IPR006212">
    <property type="entry name" value="Furin_repeat"/>
</dbReference>
<feature type="transmembrane region" description="Helical" evidence="2">
    <location>
        <begin position="2700"/>
        <end position="2724"/>
    </location>
</feature>